<keyword evidence="2" id="KW-1185">Reference proteome</keyword>
<reference evidence="1 2" key="1">
    <citation type="journal article" date="2023" name="Mol. Phylogenet. Evol.">
        <title>Genome-scale phylogeny and comparative genomics of the fungal order Sordariales.</title>
        <authorList>
            <person name="Hensen N."/>
            <person name="Bonometti L."/>
            <person name="Westerberg I."/>
            <person name="Brannstrom I.O."/>
            <person name="Guillou S."/>
            <person name="Cros-Aarteil S."/>
            <person name="Calhoun S."/>
            <person name="Haridas S."/>
            <person name="Kuo A."/>
            <person name="Mondo S."/>
            <person name="Pangilinan J."/>
            <person name="Riley R."/>
            <person name="LaButti K."/>
            <person name="Andreopoulos B."/>
            <person name="Lipzen A."/>
            <person name="Chen C."/>
            <person name="Yan M."/>
            <person name="Daum C."/>
            <person name="Ng V."/>
            <person name="Clum A."/>
            <person name="Steindorff A."/>
            <person name="Ohm R.A."/>
            <person name="Martin F."/>
            <person name="Silar P."/>
            <person name="Natvig D.O."/>
            <person name="Lalanne C."/>
            <person name="Gautier V."/>
            <person name="Ament-Velasquez S.L."/>
            <person name="Kruys A."/>
            <person name="Hutchinson M.I."/>
            <person name="Powell A.J."/>
            <person name="Barry K."/>
            <person name="Miller A.N."/>
            <person name="Grigoriev I.V."/>
            <person name="Debuchy R."/>
            <person name="Gladieux P."/>
            <person name="Hiltunen Thoren M."/>
            <person name="Johannesson H."/>
        </authorList>
    </citation>
    <scope>NUCLEOTIDE SEQUENCE [LARGE SCALE GENOMIC DNA]</scope>
    <source>
        <strain evidence="1 2">FGSC 10403</strain>
    </source>
</reference>
<name>A0AAJ0I4P1_9PEZI</name>
<sequence>MVARTDWAWSGLPLLIGWSKYDLRECGCCGVAMLRFGRVKMVLISEGLRRTAQTGRDQDERRVSERGKLKGEAGWIGDKTWKFISPGLVSDTCPSP</sequence>
<dbReference type="Proteomes" id="UP001285908">
    <property type="component" value="Unassembled WGS sequence"/>
</dbReference>
<dbReference type="EMBL" id="JAULSX010000005">
    <property type="protein sequence ID" value="KAK3490223.1"/>
    <property type="molecule type" value="Genomic_DNA"/>
</dbReference>
<gene>
    <name evidence="1" type="ORF">B0T23DRAFT_381309</name>
</gene>
<evidence type="ECO:0000313" key="1">
    <source>
        <dbReference type="EMBL" id="KAK3490223.1"/>
    </source>
</evidence>
<comment type="caution">
    <text evidence="1">The sequence shown here is derived from an EMBL/GenBank/DDBJ whole genome shotgun (WGS) entry which is preliminary data.</text>
</comment>
<evidence type="ECO:0000313" key="2">
    <source>
        <dbReference type="Proteomes" id="UP001285908"/>
    </source>
</evidence>
<dbReference type="RefSeq" id="XP_062691406.1">
    <property type="nucleotide sequence ID" value="XM_062837255.1"/>
</dbReference>
<dbReference type="AlphaFoldDB" id="A0AAJ0I4P1"/>
<proteinExistence type="predicted"/>
<organism evidence="1 2">
    <name type="scientific">Neurospora hispaniola</name>
    <dbReference type="NCBI Taxonomy" id="588809"/>
    <lineage>
        <taxon>Eukaryota</taxon>
        <taxon>Fungi</taxon>
        <taxon>Dikarya</taxon>
        <taxon>Ascomycota</taxon>
        <taxon>Pezizomycotina</taxon>
        <taxon>Sordariomycetes</taxon>
        <taxon>Sordariomycetidae</taxon>
        <taxon>Sordariales</taxon>
        <taxon>Sordariaceae</taxon>
        <taxon>Neurospora</taxon>
    </lineage>
</organism>
<dbReference type="GeneID" id="87874877"/>
<protein>
    <submittedName>
        <fullName evidence="1">Uncharacterized protein</fullName>
    </submittedName>
</protein>
<accession>A0AAJ0I4P1</accession>